<dbReference type="GO" id="GO:0009089">
    <property type="term" value="P:lysine biosynthetic process via diaminopimelate"/>
    <property type="evidence" value="ECO:0007669"/>
    <property type="project" value="UniProtKB-UniPathway"/>
</dbReference>
<dbReference type="SUPFAM" id="SSF55021">
    <property type="entry name" value="ACT-like"/>
    <property type="match status" value="2"/>
</dbReference>
<dbReference type="Gene3D" id="2.40.37.10">
    <property type="entry name" value="Lyase, Ornithine Decarboxylase, Chain A, domain 1"/>
    <property type="match status" value="1"/>
</dbReference>
<dbReference type="SUPFAM" id="SSF51419">
    <property type="entry name" value="PLP-binding barrel"/>
    <property type="match status" value="1"/>
</dbReference>
<dbReference type="OrthoDB" id="9802241at2"/>
<dbReference type="PANTHER" id="PTHR21499:SF59">
    <property type="entry name" value="ASPARTOKINASE"/>
    <property type="match status" value="1"/>
</dbReference>
<dbReference type="InterPro" id="IPR036393">
    <property type="entry name" value="AceGlu_kinase-like_sf"/>
</dbReference>
<evidence type="ECO:0000313" key="14">
    <source>
        <dbReference type="Proteomes" id="UP000054785"/>
    </source>
</evidence>
<sequence>MPLIVTKFGGTSVSSRETWQNIAIITRAHLARGDQPLIVCSALTQISNKLEKAITLALTNEHETLFEDIVQSHHHLARALDVPETLVDHELEALEKLLTGIALLKEAPPRTRARVLSLGELMLTRLGHAFLEREGITCHWKDARDLLESTPMPGNDPLNWLAARCDSTPDSKLAESLNQLAPAAIITQGFFARDPGGDTVLLGRGGSDTSAALLAAILGAKACEIWTDVPGIYTANPHLLPHARLLRHLHYDEAQEIATMGARVLHPNCLPPVRRANIPMTVKFTRRPEHPGTLISEKRDASLPAVKSIQVRNNVILISIDTLHMWQQVGFLAEVFAVFRTHGFSVDLLSSSEFNVTVSLDSNAQLRDSKALDALVQELGTHGRVKRIDGCSAVSLVGHPMQTVLPQLGPALEALAEEHVYLMSMASNGLNLSFVVNTTGADNLCRKLHALLIENNHAAVYCSKSWHEEFGNVTEPPLSWWQESREKLLNLAKTSAPCFVYHLPTVREQARKLARLNAINKRFYAIKANPHPAILATLRAEGVAFECVSLPELKHVFAEFPDIPPQDVLFTPNFAPREEYREAMTYGCHVTVDNLSIFKEWGEDFRGKQVILRIDPGSGAGHHRHVCTGGSASKFGIGQESLTDVRALSVQFGFTVKGLHIHAGSGVHTPQLWQQNLLLLAQLAKDFPDVHILNVGGGLGVAERAHQNALDLEALNAGLLAARAEAPDVAVWLEPGRFYVAESGVLLAHVTQCKQKSGTRFVGIETGMNSLIRPALYGAWHEMVNLTRLDTPCTELVHVVGPICETGDTFGQNRPFPPSREGDVVLIANAGAYGHCMGSHYNLRPPAQECILD</sequence>
<feature type="modified residue" description="N6-(pyridoxal phosphate)lysine" evidence="11">
    <location>
        <position position="527"/>
    </location>
</feature>
<dbReference type="PATRIC" id="fig|45065.4.peg.1120"/>
<dbReference type="GO" id="GO:0005829">
    <property type="term" value="C:cytosol"/>
    <property type="evidence" value="ECO:0007669"/>
    <property type="project" value="TreeGrafter"/>
</dbReference>
<protein>
    <recommendedName>
        <fullName evidence="4">aspartate kinase</fullName>
        <ecNumber evidence="4">2.7.2.4</ecNumber>
    </recommendedName>
</protein>
<dbReference type="PROSITE" id="PS51671">
    <property type="entry name" value="ACT"/>
    <property type="match status" value="1"/>
</dbReference>
<evidence type="ECO:0000256" key="12">
    <source>
        <dbReference type="RuleBase" id="RU004249"/>
    </source>
</evidence>
<dbReference type="PROSITE" id="PS00324">
    <property type="entry name" value="ASPARTOKINASE"/>
    <property type="match status" value="1"/>
</dbReference>
<evidence type="ECO:0000256" key="1">
    <source>
        <dbReference type="ARBA" id="ARBA00001933"/>
    </source>
</evidence>
<dbReference type="Proteomes" id="UP000054785">
    <property type="component" value="Unassembled WGS sequence"/>
</dbReference>
<keyword evidence="8" id="KW-0067">ATP-binding</keyword>
<comment type="pathway">
    <text evidence="2 12">Amino-acid biosynthesis; L-lysine biosynthesis via DAP pathway; (S)-tetrahydrodipicolinate from L-aspartate: step 1/4.</text>
</comment>
<feature type="active site" description="Proton donor" evidence="11">
    <location>
        <position position="804"/>
    </location>
</feature>
<dbReference type="InterPro" id="IPR022644">
    <property type="entry name" value="De-COase2_N"/>
</dbReference>
<dbReference type="InterPro" id="IPR009006">
    <property type="entry name" value="Ala_racemase/Decarboxylase_C"/>
</dbReference>
<dbReference type="Pfam" id="PF00696">
    <property type="entry name" value="AA_kinase"/>
    <property type="match status" value="1"/>
</dbReference>
<evidence type="ECO:0000256" key="8">
    <source>
        <dbReference type="ARBA" id="ARBA00022840"/>
    </source>
</evidence>
<dbReference type="SUPFAM" id="SSF50621">
    <property type="entry name" value="Alanine racemase C-terminal domain-like"/>
    <property type="match status" value="1"/>
</dbReference>
<evidence type="ECO:0000256" key="4">
    <source>
        <dbReference type="ARBA" id="ARBA00013059"/>
    </source>
</evidence>
<dbReference type="UniPathway" id="UPA00051">
    <property type="reaction ID" value="UER00462"/>
</dbReference>
<dbReference type="EC" id="2.7.2.4" evidence="4"/>
<keyword evidence="7 13" id="KW-0418">Kinase</keyword>
<dbReference type="NCBIfam" id="TIGR00657">
    <property type="entry name" value="asp_kinases"/>
    <property type="match status" value="1"/>
</dbReference>
<keyword evidence="12" id="KW-0028">Amino-acid biosynthesis</keyword>
<dbReference type="RefSeq" id="WP_028386923.1">
    <property type="nucleotide sequence ID" value="NZ_CAAAHN010000001.1"/>
</dbReference>
<dbReference type="InterPro" id="IPR002912">
    <property type="entry name" value="ACT_dom"/>
</dbReference>
<proteinExistence type="inferred from homology"/>
<comment type="similarity">
    <text evidence="3">Belongs to the aspartokinase family.</text>
</comment>
<dbReference type="InterPro" id="IPR029066">
    <property type="entry name" value="PLP-binding_barrel"/>
</dbReference>
<evidence type="ECO:0000256" key="6">
    <source>
        <dbReference type="ARBA" id="ARBA00022741"/>
    </source>
</evidence>
<evidence type="ECO:0000256" key="11">
    <source>
        <dbReference type="PIRSR" id="PIRSR600183-50"/>
    </source>
</evidence>
<dbReference type="InterPro" id="IPR000183">
    <property type="entry name" value="Orn/DAP/Arg_de-COase"/>
</dbReference>
<dbReference type="STRING" id="45065.Lgee_1045"/>
<dbReference type="AlphaFoldDB" id="A0A0W0TWU2"/>
<comment type="pathway">
    <text evidence="12">Amino-acid biosynthesis; L-threonine biosynthesis; L-threonine from L-aspartate: step 1/5.</text>
</comment>
<dbReference type="InterPro" id="IPR022653">
    <property type="entry name" value="De-COase2_pyr-phos_BS"/>
</dbReference>
<dbReference type="InterPro" id="IPR001341">
    <property type="entry name" value="Asp_kinase"/>
</dbReference>
<keyword evidence="6" id="KW-0547">Nucleotide-binding</keyword>
<dbReference type="InterPro" id="IPR018042">
    <property type="entry name" value="Aspartate_kinase_CS"/>
</dbReference>
<dbReference type="PRINTS" id="PR01181">
    <property type="entry name" value="DAPDCRBXLASE"/>
</dbReference>
<comment type="pathway">
    <text evidence="12">Amino-acid biosynthesis; L-methionine biosynthesis via de novo pathway; L-homoserine from L-aspartate: step 1/3.</text>
</comment>
<accession>A0A0W0TWU2</accession>
<dbReference type="Pfam" id="PF02784">
    <property type="entry name" value="Orn_Arg_deC_N"/>
    <property type="match status" value="1"/>
</dbReference>
<evidence type="ECO:0000256" key="9">
    <source>
        <dbReference type="ARBA" id="ARBA00022898"/>
    </source>
</evidence>
<dbReference type="Gene3D" id="3.40.1160.10">
    <property type="entry name" value="Acetylglutamate kinase-like"/>
    <property type="match status" value="1"/>
</dbReference>
<dbReference type="EMBL" id="LNYC01000037">
    <property type="protein sequence ID" value="KTD00133.1"/>
    <property type="molecule type" value="Genomic_DNA"/>
</dbReference>
<name>A0A0W0TWU2_9GAMM</name>
<keyword evidence="14" id="KW-1185">Reference proteome</keyword>
<dbReference type="GO" id="GO:0009088">
    <property type="term" value="P:threonine biosynthetic process"/>
    <property type="evidence" value="ECO:0007669"/>
    <property type="project" value="UniProtKB-UniPathway"/>
</dbReference>
<dbReference type="Gene3D" id="3.30.70.260">
    <property type="match status" value="2"/>
</dbReference>
<dbReference type="UniPathway" id="UPA00050">
    <property type="reaction ID" value="UER00461"/>
</dbReference>
<evidence type="ECO:0000313" key="13">
    <source>
        <dbReference type="EMBL" id="KTD00133.1"/>
    </source>
</evidence>
<keyword evidence="5 13" id="KW-0808">Transferase</keyword>
<dbReference type="NCBIfam" id="NF006515">
    <property type="entry name" value="PRK08961.1"/>
    <property type="match status" value="1"/>
</dbReference>
<dbReference type="PIRSF" id="PIRSF036459">
    <property type="entry name" value="DAP_dec_asp_kin"/>
    <property type="match status" value="1"/>
</dbReference>
<evidence type="ECO:0000256" key="7">
    <source>
        <dbReference type="ARBA" id="ARBA00022777"/>
    </source>
</evidence>
<dbReference type="InterPro" id="IPR045865">
    <property type="entry name" value="ACT-like_dom_sf"/>
</dbReference>
<dbReference type="GO" id="GO:0009090">
    <property type="term" value="P:homoserine biosynthetic process"/>
    <property type="evidence" value="ECO:0007669"/>
    <property type="project" value="TreeGrafter"/>
</dbReference>
<dbReference type="PRINTS" id="PR01179">
    <property type="entry name" value="ODADCRBXLASE"/>
</dbReference>
<dbReference type="GO" id="GO:0005524">
    <property type="term" value="F:ATP binding"/>
    <property type="evidence" value="ECO:0007669"/>
    <property type="project" value="UniProtKB-KW"/>
</dbReference>
<dbReference type="UniPathway" id="UPA00034">
    <property type="reaction ID" value="UER00015"/>
</dbReference>
<dbReference type="PROSITE" id="PS00878">
    <property type="entry name" value="ODR_DC_2_1"/>
    <property type="match status" value="1"/>
</dbReference>
<evidence type="ECO:0000256" key="3">
    <source>
        <dbReference type="ARBA" id="ARBA00010122"/>
    </source>
</evidence>
<reference evidence="13 14" key="1">
    <citation type="submission" date="2015-11" db="EMBL/GenBank/DDBJ databases">
        <title>Genomic analysis of 38 Legionella species identifies large and diverse effector repertoires.</title>
        <authorList>
            <person name="Burstein D."/>
            <person name="Amaro F."/>
            <person name="Zusman T."/>
            <person name="Lifshitz Z."/>
            <person name="Cohen O."/>
            <person name="Gilbert J.A."/>
            <person name="Pupko T."/>
            <person name="Shuman H.A."/>
            <person name="Segal G."/>
        </authorList>
    </citation>
    <scope>NUCLEOTIDE SEQUENCE [LARGE SCALE GENOMIC DNA]</scope>
    <source>
        <strain evidence="13 14">ATCC 49504</strain>
    </source>
</reference>
<dbReference type="InterPro" id="IPR002986">
    <property type="entry name" value="DAP_deCOOHase_LysA"/>
</dbReference>
<dbReference type="InterPro" id="IPR001048">
    <property type="entry name" value="Asp/Glu/Uridylate_kinase"/>
</dbReference>
<organism evidence="13 14">
    <name type="scientific">Legionella geestiana</name>
    <dbReference type="NCBI Taxonomy" id="45065"/>
    <lineage>
        <taxon>Bacteria</taxon>
        <taxon>Pseudomonadati</taxon>
        <taxon>Pseudomonadota</taxon>
        <taxon>Gammaproteobacteria</taxon>
        <taxon>Legionellales</taxon>
        <taxon>Legionellaceae</taxon>
        <taxon>Legionella</taxon>
    </lineage>
</organism>
<evidence type="ECO:0000256" key="2">
    <source>
        <dbReference type="ARBA" id="ARBA00004766"/>
    </source>
</evidence>
<dbReference type="GO" id="GO:0008836">
    <property type="term" value="F:diaminopimelate decarboxylase activity"/>
    <property type="evidence" value="ECO:0007669"/>
    <property type="project" value="InterPro"/>
</dbReference>
<comment type="caution">
    <text evidence="13">The sequence shown here is derived from an EMBL/GenBank/DDBJ whole genome shotgun (WGS) entry which is preliminary data.</text>
</comment>
<dbReference type="GO" id="GO:0004072">
    <property type="term" value="F:aspartate kinase activity"/>
    <property type="evidence" value="ECO:0007669"/>
    <property type="project" value="UniProtKB-EC"/>
</dbReference>
<gene>
    <name evidence="13" type="primary">lysAC_1</name>
    <name evidence="13" type="ORF">Lgee_1045</name>
</gene>
<dbReference type="Gene3D" id="3.20.20.10">
    <property type="entry name" value="Alanine racemase"/>
    <property type="match status" value="1"/>
</dbReference>
<dbReference type="PANTHER" id="PTHR21499">
    <property type="entry name" value="ASPARTATE KINASE"/>
    <property type="match status" value="1"/>
</dbReference>
<comment type="catalytic activity">
    <reaction evidence="10">
        <text>L-aspartate + ATP = 4-phospho-L-aspartate + ADP</text>
        <dbReference type="Rhea" id="RHEA:23776"/>
        <dbReference type="ChEBI" id="CHEBI:29991"/>
        <dbReference type="ChEBI" id="CHEBI:30616"/>
        <dbReference type="ChEBI" id="CHEBI:57535"/>
        <dbReference type="ChEBI" id="CHEBI:456216"/>
        <dbReference type="EC" id="2.7.2.4"/>
    </reaction>
</comment>
<comment type="cofactor">
    <cofactor evidence="1 11">
        <name>pyridoxal 5'-phosphate</name>
        <dbReference type="ChEBI" id="CHEBI:597326"/>
    </cofactor>
</comment>
<keyword evidence="9 11" id="KW-0663">Pyridoxal phosphate</keyword>
<dbReference type="SUPFAM" id="SSF53633">
    <property type="entry name" value="Carbamate kinase-like"/>
    <property type="match status" value="1"/>
</dbReference>
<dbReference type="InterPro" id="IPR011246">
    <property type="entry name" value="DAP_dec_asp_kin"/>
</dbReference>
<evidence type="ECO:0000256" key="5">
    <source>
        <dbReference type="ARBA" id="ARBA00022679"/>
    </source>
</evidence>
<evidence type="ECO:0000256" key="10">
    <source>
        <dbReference type="ARBA" id="ARBA00047872"/>
    </source>
</evidence>